<feature type="chain" id="PRO_5027858198" description="Ig-like domain-containing protein" evidence="1">
    <location>
        <begin position="22"/>
        <end position="219"/>
    </location>
</feature>
<accession>A0A7C4V7J8</accession>
<evidence type="ECO:0000313" key="2">
    <source>
        <dbReference type="EMBL" id="HGY10688.1"/>
    </source>
</evidence>
<gene>
    <name evidence="2" type="ORF">ENK37_11675</name>
</gene>
<protein>
    <recommendedName>
        <fullName evidence="3">Ig-like domain-containing protein</fullName>
    </recommendedName>
</protein>
<comment type="caution">
    <text evidence="2">The sequence shown here is derived from an EMBL/GenBank/DDBJ whole genome shotgun (WGS) entry which is preliminary data.</text>
</comment>
<evidence type="ECO:0008006" key="3">
    <source>
        <dbReference type="Google" id="ProtNLM"/>
    </source>
</evidence>
<reference evidence="2" key="1">
    <citation type="journal article" date="2020" name="mSystems">
        <title>Genome- and Community-Level Interaction Insights into Carbon Utilization and Element Cycling Functions of Hydrothermarchaeota in Hydrothermal Sediment.</title>
        <authorList>
            <person name="Zhou Z."/>
            <person name="Liu Y."/>
            <person name="Xu W."/>
            <person name="Pan J."/>
            <person name="Luo Z.H."/>
            <person name="Li M."/>
        </authorList>
    </citation>
    <scope>NUCLEOTIDE SEQUENCE [LARGE SCALE GENOMIC DNA]</scope>
    <source>
        <strain evidence="2">HyVt-570</strain>
    </source>
</reference>
<dbReference type="Proteomes" id="UP000885759">
    <property type="component" value="Unassembled WGS sequence"/>
</dbReference>
<evidence type="ECO:0000256" key="1">
    <source>
        <dbReference type="SAM" id="SignalP"/>
    </source>
</evidence>
<organism evidence="2">
    <name type="scientific">Oceanithermus profundus</name>
    <dbReference type="NCBI Taxonomy" id="187137"/>
    <lineage>
        <taxon>Bacteria</taxon>
        <taxon>Thermotogati</taxon>
        <taxon>Deinococcota</taxon>
        <taxon>Deinococci</taxon>
        <taxon>Thermales</taxon>
        <taxon>Thermaceae</taxon>
        <taxon>Oceanithermus</taxon>
    </lineage>
</organism>
<dbReference type="AlphaFoldDB" id="A0A7C4V7J8"/>
<dbReference type="EMBL" id="DRPZ01000291">
    <property type="protein sequence ID" value="HGY10688.1"/>
    <property type="molecule type" value="Genomic_DNA"/>
</dbReference>
<sequence>MKQAIKVLILAGVLLSVGALAQSQTQTWNYNFPQFMALYSSVATVNFDFDSSIADGNTTTLPSRAYPRASGLAVDDCLGGIDPDGNPNTGTGTVESVAEGSLTASCTFAPSDLDKNFDVVWTSGDAEGALITISNVATKIQVSVDSDPTSGITLQVANSKTSTSEPAFQDITTTDADFITALSAGIHYLPLTFALEVDITTVALSAAETRTVTYTITNP</sequence>
<name>A0A7C4V7J8_9DEIN</name>
<keyword evidence="1" id="KW-0732">Signal</keyword>
<proteinExistence type="predicted"/>
<feature type="signal peptide" evidence="1">
    <location>
        <begin position="1"/>
        <end position="21"/>
    </location>
</feature>